<protein>
    <recommendedName>
        <fullName evidence="7">THAP-type domain-containing protein</fullName>
    </recommendedName>
</protein>
<name>A0AAN7ZNY8_9COLE</name>
<reference evidence="8 9" key="1">
    <citation type="journal article" date="2024" name="Insects">
        <title>An Improved Chromosome-Level Genome Assembly of the Firefly Pyrocoelia pectoralis.</title>
        <authorList>
            <person name="Fu X."/>
            <person name="Meyer-Rochow V.B."/>
            <person name="Ballantyne L."/>
            <person name="Zhu X."/>
        </authorList>
    </citation>
    <scope>NUCLEOTIDE SEQUENCE [LARGE SCALE GENOMIC DNA]</scope>
    <source>
        <strain evidence="8">XCY_ONT2</strain>
    </source>
</reference>
<gene>
    <name evidence="8" type="ORF">RI129_006578</name>
</gene>
<keyword evidence="4 5" id="KW-0238">DNA-binding</keyword>
<evidence type="ECO:0000313" key="9">
    <source>
        <dbReference type="Proteomes" id="UP001329430"/>
    </source>
</evidence>
<keyword evidence="3" id="KW-0862">Zinc</keyword>
<accession>A0AAN7ZNY8</accession>
<evidence type="ECO:0000256" key="2">
    <source>
        <dbReference type="ARBA" id="ARBA00022771"/>
    </source>
</evidence>
<evidence type="ECO:0000256" key="4">
    <source>
        <dbReference type="ARBA" id="ARBA00023125"/>
    </source>
</evidence>
<evidence type="ECO:0000259" key="7">
    <source>
        <dbReference type="PROSITE" id="PS50950"/>
    </source>
</evidence>
<feature type="region of interest" description="Disordered" evidence="6">
    <location>
        <begin position="123"/>
        <end position="142"/>
    </location>
</feature>
<dbReference type="GO" id="GO:0003677">
    <property type="term" value="F:DNA binding"/>
    <property type="evidence" value="ECO:0007669"/>
    <property type="project" value="UniProtKB-UniRule"/>
</dbReference>
<dbReference type="PROSITE" id="PS50950">
    <property type="entry name" value="ZF_THAP"/>
    <property type="match status" value="1"/>
</dbReference>
<feature type="compositionally biased region" description="Basic and acidic residues" evidence="6">
    <location>
        <begin position="132"/>
        <end position="142"/>
    </location>
</feature>
<evidence type="ECO:0000256" key="6">
    <source>
        <dbReference type="SAM" id="MobiDB-lite"/>
    </source>
</evidence>
<sequence>MPKKSHKYCIVPMCTSTSIKTPNKTFVTLPKAPKVRKQWQMAMKRVEILSNHSTYFVCEDHFNLEEDMQNYLYFKLMEKVQIKMKPDVLPHIFDCKITRTQTHSKQFRSAFLKRQRHRILDENFCNPGTSKKSREDGDVHEAPDLANSNLEEIHVKRCTKKIQVNIKPKMVSKKVQCRLQNRRKKTLEIKPYQSTSFTSSSSTSIVGEVTSSSGSFQCTSESSFGNEVAAMEQER</sequence>
<dbReference type="InterPro" id="IPR006612">
    <property type="entry name" value="THAP_Znf"/>
</dbReference>
<evidence type="ECO:0000256" key="3">
    <source>
        <dbReference type="ARBA" id="ARBA00022833"/>
    </source>
</evidence>
<organism evidence="8 9">
    <name type="scientific">Pyrocoelia pectoralis</name>
    <dbReference type="NCBI Taxonomy" id="417401"/>
    <lineage>
        <taxon>Eukaryota</taxon>
        <taxon>Metazoa</taxon>
        <taxon>Ecdysozoa</taxon>
        <taxon>Arthropoda</taxon>
        <taxon>Hexapoda</taxon>
        <taxon>Insecta</taxon>
        <taxon>Pterygota</taxon>
        <taxon>Neoptera</taxon>
        <taxon>Endopterygota</taxon>
        <taxon>Coleoptera</taxon>
        <taxon>Polyphaga</taxon>
        <taxon>Elateriformia</taxon>
        <taxon>Elateroidea</taxon>
        <taxon>Lampyridae</taxon>
        <taxon>Lampyrinae</taxon>
        <taxon>Pyrocoelia</taxon>
    </lineage>
</organism>
<keyword evidence="9" id="KW-1185">Reference proteome</keyword>
<evidence type="ECO:0000313" key="8">
    <source>
        <dbReference type="EMBL" id="KAK5645278.1"/>
    </source>
</evidence>
<proteinExistence type="predicted"/>
<dbReference type="AlphaFoldDB" id="A0AAN7ZNY8"/>
<dbReference type="EMBL" id="JAVRBK010000004">
    <property type="protein sequence ID" value="KAK5645278.1"/>
    <property type="molecule type" value="Genomic_DNA"/>
</dbReference>
<dbReference type="GO" id="GO:0008270">
    <property type="term" value="F:zinc ion binding"/>
    <property type="evidence" value="ECO:0007669"/>
    <property type="project" value="UniProtKB-KW"/>
</dbReference>
<dbReference type="Proteomes" id="UP001329430">
    <property type="component" value="Chromosome 4"/>
</dbReference>
<feature type="compositionally biased region" description="Polar residues" evidence="6">
    <location>
        <begin position="216"/>
        <end position="225"/>
    </location>
</feature>
<dbReference type="SMART" id="SM00980">
    <property type="entry name" value="THAP"/>
    <property type="match status" value="1"/>
</dbReference>
<feature type="domain" description="THAP-type" evidence="7">
    <location>
        <begin position="1"/>
        <end position="93"/>
    </location>
</feature>
<keyword evidence="2 5" id="KW-0863">Zinc-finger</keyword>
<evidence type="ECO:0000256" key="1">
    <source>
        <dbReference type="ARBA" id="ARBA00022723"/>
    </source>
</evidence>
<evidence type="ECO:0000256" key="5">
    <source>
        <dbReference type="PROSITE-ProRule" id="PRU00309"/>
    </source>
</evidence>
<dbReference type="SUPFAM" id="SSF57716">
    <property type="entry name" value="Glucocorticoid receptor-like (DNA-binding domain)"/>
    <property type="match status" value="1"/>
</dbReference>
<keyword evidence="1" id="KW-0479">Metal-binding</keyword>
<dbReference type="Pfam" id="PF05485">
    <property type="entry name" value="THAP"/>
    <property type="match status" value="1"/>
</dbReference>
<feature type="region of interest" description="Disordered" evidence="6">
    <location>
        <begin position="212"/>
        <end position="235"/>
    </location>
</feature>
<comment type="caution">
    <text evidence="8">The sequence shown here is derived from an EMBL/GenBank/DDBJ whole genome shotgun (WGS) entry which is preliminary data.</text>
</comment>